<dbReference type="Pfam" id="PF00501">
    <property type="entry name" value="AMP-binding"/>
    <property type="match status" value="1"/>
</dbReference>
<dbReference type="PANTHER" id="PTHR43201">
    <property type="entry name" value="ACYL-COA SYNTHETASE"/>
    <property type="match status" value="1"/>
</dbReference>
<dbReference type="Gene3D" id="3.40.50.12780">
    <property type="entry name" value="N-terminal domain of ligase-like"/>
    <property type="match status" value="1"/>
</dbReference>
<dbReference type="Gene3D" id="3.30.300.30">
    <property type="match status" value="1"/>
</dbReference>
<evidence type="ECO:0000259" key="3">
    <source>
        <dbReference type="Pfam" id="PF00501"/>
    </source>
</evidence>
<dbReference type="InterPro" id="IPR000873">
    <property type="entry name" value="AMP-dep_synth/lig_dom"/>
</dbReference>
<reference evidence="5 6" key="1">
    <citation type="submission" date="2018-06" db="EMBL/GenBank/DDBJ databases">
        <authorList>
            <consortium name="Pathogen Informatics"/>
            <person name="Doyle S."/>
        </authorList>
    </citation>
    <scope>NUCLEOTIDE SEQUENCE [LARGE SCALE GENOMIC DNA]</scope>
    <source>
        <strain evidence="5 6">NCTC10821</strain>
    </source>
</reference>
<dbReference type="InterPro" id="IPR045851">
    <property type="entry name" value="AMP-bd_C_sf"/>
</dbReference>
<dbReference type="EC" id="6.2.1.3" evidence="5"/>
<dbReference type="SUPFAM" id="SSF56801">
    <property type="entry name" value="Acetyl-CoA synthetase-like"/>
    <property type="match status" value="1"/>
</dbReference>
<dbReference type="InterPro" id="IPR025110">
    <property type="entry name" value="AMP-bd_C"/>
</dbReference>
<proteinExistence type="inferred from homology"/>
<dbReference type="Proteomes" id="UP000254978">
    <property type="component" value="Unassembled WGS sequence"/>
</dbReference>
<accession>A0A378TND4</accession>
<feature type="domain" description="AMP-binding enzyme C-terminal" evidence="4">
    <location>
        <begin position="404"/>
        <end position="482"/>
    </location>
</feature>
<protein>
    <submittedName>
        <fullName evidence="5">AMP-binding protein</fullName>
        <ecNumber evidence="5">6.2.1.3</ecNumber>
    </submittedName>
</protein>
<organism evidence="5 6">
    <name type="scientific">Mycolicibacterium tokaiense</name>
    <dbReference type="NCBI Taxonomy" id="39695"/>
    <lineage>
        <taxon>Bacteria</taxon>
        <taxon>Bacillati</taxon>
        <taxon>Actinomycetota</taxon>
        <taxon>Actinomycetes</taxon>
        <taxon>Mycobacteriales</taxon>
        <taxon>Mycobacteriaceae</taxon>
        <taxon>Mycolicibacterium</taxon>
    </lineage>
</organism>
<sequence>MNGSGEVTTYAELERESARLARYLHQSGLRIGDGVVLVSPNHAMCLIVYWAAVRSGLYVTALNFHLGADEGLAVMANCRPRALIASADCSALAAALACGTPTLEVRLSFGGVVDGCADYDDELAGVSAEPLAHQPRGADMLYSSGTTGGIPKGIRPALPDREVHEPGDPMVTSFGPRYGFATDTVYLSPAPLYHGGPLRFAIVVLALGGTVVVLERFDAETALAAIDRHRCTHSQWVPTMFVRMLKLPKVVRDRYDVGSMRCAVHASAPCPVEVKRAMIEWWGPVLEEYYASQEAAGITMISSRDWLTHPGSVGRPVLGEIKICDADGAELPPGSTGTIYFARDEVPFVYHDDPERTRKAQHPEHESWSTPGDIGYVDEDGFLYLTDRAAFMIISGGVNIYPQEIEDELALHPEVYDVAVIGVPDDDLGETVAAFVIPAPGSVADGELEQRILDHLGTRLARYKMPRRVEFVDELPRTPTGKLAKAGLIARYRTPAQKA</sequence>
<dbReference type="GO" id="GO:0004467">
    <property type="term" value="F:long-chain fatty acid-CoA ligase activity"/>
    <property type="evidence" value="ECO:0007669"/>
    <property type="project" value="UniProtKB-EC"/>
</dbReference>
<feature type="domain" description="AMP-dependent synthetase/ligase" evidence="3">
    <location>
        <begin position="5"/>
        <end position="344"/>
    </location>
</feature>
<keyword evidence="2 5" id="KW-0436">Ligase</keyword>
<dbReference type="AlphaFoldDB" id="A0A378TND4"/>
<dbReference type="Pfam" id="PF13193">
    <property type="entry name" value="AMP-binding_C"/>
    <property type="match status" value="1"/>
</dbReference>
<evidence type="ECO:0000313" key="6">
    <source>
        <dbReference type="Proteomes" id="UP000254978"/>
    </source>
</evidence>
<evidence type="ECO:0000313" key="5">
    <source>
        <dbReference type="EMBL" id="STZ62140.1"/>
    </source>
</evidence>
<name>A0A378TND4_9MYCO</name>
<evidence type="ECO:0000256" key="1">
    <source>
        <dbReference type="ARBA" id="ARBA00006432"/>
    </source>
</evidence>
<dbReference type="InterPro" id="IPR042099">
    <property type="entry name" value="ANL_N_sf"/>
</dbReference>
<keyword evidence="6" id="KW-1185">Reference proteome</keyword>
<evidence type="ECO:0000256" key="2">
    <source>
        <dbReference type="ARBA" id="ARBA00022598"/>
    </source>
</evidence>
<comment type="similarity">
    <text evidence="1">Belongs to the ATP-dependent AMP-binding enzyme family.</text>
</comment>
<dbReference type="PANTHER" id="PTHR43201:SF5">
    <property type="entry name" value="MEDIUM-CHAIN ACYL-COA LIGASE ACSF2, MITOCHONDRIAL"/>
    <property type="match status" value="1"/>
</dbReference>
<dbReference type="EMBL" id="UGQT01000001">
    <property type="protein sequence ID" value="STZ62140.1"/>
    <property type="molecule type" value="Genomic_DNA"/>
</dbReference>
<dbReference type="GO" id="GO:0031956">
    <property type="term" value="F:medium-chain fatty acid-CoA ligase activity"/>
    <property type="evidence" value="ECO:0007669"/>
    <property type="project" value="TreeGrafter"/>
</dbReference>
<gene>
    <name evidence="5" type="primary">fadD_9</name>
    <name evidence="5" type="ORF">NCTC10821_05704</name>
</gene>
<evidence type="ECO:0000259" key="4">
    <source>
        <dbReference type="Pfam" id="PF13193"/>
    </source>
</evidence>